<dbReference type="PANTHER" id="PTHR45632:SF24">
    <property type="entry name" value="GALACTOSE OXIDASE"/>
    <property type="match status" value="1"/>
</dbReference>
<feature type="compositionally biased region" description="Basic residues" evidence="1">
    <location>
        <begin position="368"/>
        <end position="377"/>
    </location>
</feature>
<protein>
    <recommendedName>
        <fullName evidence="4">Galactose oxidase</fullName>
    </recommendedName>
</protein>
<keyword evidence="3" id="KW-1185">Reference proteome</keyword>
<dbReference type="InterPro" id="IPR015915">
    <property type="entry name" value="Kelch-typ_b-propeller"/>
</dbReference>
<name>A0ABX6P773_9BURK</name>
<dbReference type="Gene3D" id="2.120.10.80">
    <property type="entry name" value="Kelch-type beta propeller"/>
    <property type="match status" value="1"/>
</dbReference>
<reference evidence="2 3" key="2">
    <citation type="submission" date="2020-05" db="EMBL/GenBank/DDBJ databases">
        <authorList>
            <person name="Khan S.A."/>
            <person name="Jeon C.O."/>
            <person name="Chun B.H."/>
        </authorList>
    </citation>
    <scope>NUCLEOTIDE SEQUENCE [LARGE SCALE GENOMIC DNA]</scope>
    <source>
        <strain evidence="2 3">H242</strain>
    </source>
</reference>
<dbReference type="PANTHER" id="PTHR45632">
    <property type="entry name" value="LD33804P"/>
    <property type="match status" value="1"/>
</dbReference>
<organism evidence="2 3">
    <name type="scientific">Ramlibacter terrae</name>
    <dbReference type="NCBI Taxonomy" id="2732511"/>
    <lineage>
        <taxon>Bacteria</taxon>
        <taxon>Pseudomonadati</taxon>
        <taxon>Pseudomonadota</taxon>
        <taxon>Betaproteobacteria</taxon>
        <taxon>Burkholderiales</taxon>
        <taxon>Comamonadaceae</taxon>
        <taxon>Ramlibacter</taxon>
    </lineage>
</organism>
<accession>A0ABX6P773</accession>
<reference evidence="2 3" key="1">
    <citation type="submission" date="2020-05" db="EMBL/GenBank/DDBJ databases">
        <title>Ramlibacter rhizophilus sp. nov., isolated from rhizosphere soil of national flower Mugunghwa from South Korea.</title>
        <authorList>
            <person name="Zheng-Fei Y."/>
            <person name="Huan T."/>
        </authorList>
    </citation>
    <scope>NUCLEOTIDE SEQUENCE [LARGE SCALE GENOMIC DNA]</scope>
    <source>
        <strain evidence="2 3">H242</strain>
    </source>
</reference>
<evidence type="ECO:0000313" key="2">
    <source>
        <dbReference type="EMBL" id="QJW84966.1"/>
    </source>
</evidence>
<dbReference type="InterPro" id="IPR006652">
    <property type="entry name" value="Kelch_1"/>
</dbReference>
<evidence type="ECO:0000256" key="1">
    <source>
        <dbReference type="SAM" id="MobiDB-lite"/>
    </source>
</evidence>
<dbReference type="Proteomes" id="UP000500826">
    <property type="component" value="Chromosome"/>
</dbReference>
<evidence type="ECO:0008006" key="4">
    <source>
        <dbReference type="Google" id="ProtNLM"/>
    </source>
</evidence>
<feature type="compositionally biased region" description="Basic and acidic residues" evidence="1">
    <location>
        <begin position="386"/>
        <end position="413"/>
    </location>
</feature>
<proteinExistence type="predicted"/>
<dbReference type="Pfam" id="PF24681">
    <property type="entry name" value="Kelch_KLHDC2_KLHL20_DRC7"/>
    <property type="match status" value="1"/>
</dbReference>
<dbReference type="SUPFAM" id="SSF117281">
    <property type="entry name" value="Kelch motif"/>
    <property type="match status" value="1"/>
</dbReference>
<feature type="region of interest" description="Disordered" evidence="1">
    <location>
        <begin position="231"/>
        <end position="263"/>
    </location>
</feature>
<dbReference type="EMBL" id="CP053418">
    <property type="protein sequence ID" value="QJW84966.1"/>
    <property type="molecule type" value="Genomic_DNA"/>
</dbReference>
<gene>
    <name evidence="2" type="ORF">HK414_19620</name>
</gene>
<sequence length="475" mass="52381">MNGRMHWWAATANSGWTAPTTTSTTRNATRGNAAPLPLGANHVGVAVLGETLYAIGGFTEQNRKPHAECFAWSEREDRWRRIAPLPQPCGSIGCVAAHGRIHAIGGAVGDTFDTKKSVDWHLSYLPEADRWTRSAPMPTARDHVGAVTVGNVVHVIGGRVDSFHTNSNLHHVYDPRADKWTPRNPLPTARSGHGAVLVEHRIFVMGGEGTNRVFGQNEAYDVAGQLGAVRADGHAAARTGRRRHRRHRVRGGRRPGDGWGRAERGARGFSDRLSAEGSVWQPLWAMSYMACRGWRRLLKASNCTKGASSPTKRSCTVRLPVTPTPLSPLLLRGELVRPSVPRLALLPPVTARGSFSTLRSLLSDAHGRARPACKALRRPYSVNTQRENRDMKRDGKPNDEREPPQRRASDRRGSSPRRQRGFVERATAQGHSGHGSDSVLPHLRDQLKLKALMPSPYPVPEQQQHRHAGKDEHHH</sequence>
<feature type="compositionally biased region" description="Basic residues" evidence="1">
    <location>
        <begin position="239"/>
        <end position="253"/>
    </location>
</feature>
<feature type="region of interest" description="Disordered" evidence="1">
    <location>
        <begin position="366"/>
        <end position="475"/>
    </location>
</feature>
<feature type="compositionally biased region" description="Basic and acidic residues" evidence="1">
    <location>
        <begin position="254"/>
        <end position="263"/>
    </location>
</feature>
<evidence type="ECO:0000313" key="3">
    <source>
        <dbReference type="Proteomes" id="UP000500826"/>
    </source>
</evidence>
<dbReference type="SMART" id="SM00612">
    <property type="entry name" value="Kelch"/>
    <property type="match status" value="3"/>
</dbReference>